<comment type="caution">
    <text evidence="6">The sequence shown here is derived from an EMBL/GenBank/DDBJ whole genome shotgun (WGS) entry which is preliminary data.</text>
</comment>
<evidence type="ECO:0000259" key="5">
    <source>
        <dbReference type="Pfam" id="PF04536"/>
    </source>
</evidence>
<dbReference type="InterPro" id="IPR007621">
    <property type="entry name" value="TPM_dom"/>
</dbReference>
<organism evidence="6">
    <name type="scientific">uncultured bacterium</name>
    <name type="common">gcode 4</name>
    <dbReference type="NCBI Taxonomy" id="1234023"/>
    <lineage>
        <taxon>Bacteria</taxon>
        <taxon>environmental samples</taxon>
    </lineage>
</organism>
<reference evidence="6" key="1">
    <citation type="journal article" date="2012" name="Science">
        <title>Fermentation, hydrogen, and sulfur metabolism in multiple uncultivated bacterial phyla.</title>
        <authorList>
            <person name="Wrighton K.C."/>
            <person name="Thomas B.C."/>
            <person name="Sharon I."/>
            <person name="Miller C.S."/>
            <person name="Castelle C.J."/>
            <person name="VerBerkmoes N.C."/>
            <person name="Wilkins M.J."/>
            <person name="Hettich R.L."/>
            <person name="Lipton M.S."/>
            <person name="Williams K.H."/>
            <person name="Long P.E."/>
            <person name="Banfield J.F."/>
        </authorList>
    </citation>
    <scope>NUCLEOTIDE SEQUENCE [LARGE SCALE GENOMIC DNA]</scope>
</reference>
<evidence type="ECO:0000256" key="3">
    <source>
        <dbReference type="SAM" id="Phobius"/>
    </source>
</evidence>
<dbReference type="EMBL" id="AMFJ01021588">
    <property type="protein sequence ID" value="EKD66864.1"/>
    <property type="molecule type" value="Genomic_DNA"/>
</dbReference>
<proteinExistence type="predicted"/>
<feature type="coiled-coil region" evidence="1">
    <location>
        <begin position="308"/>
        <end position="335"/>
    </location>
</feature>
<protein>
    <recommendedName>
        <fullName evidence="5">TPM domain-containing protein</fullName>
    </recommendedName>
</protein>
<evidence type="ECO:0000313" key="6">
    <source>
        <dbReference type="EMBL" id="EKD66864.1"/>
    </source>
</evidence>
<name>K2BXC5_9BACT</name>
<feature type="region of interest" description="Disordered" evidence="2">
    <location>
        <begin position="593"/>
        <end position="642"/>
    </location>
</feature>
<dbReference type="Pfam" id="PF04536">
    <property type="entry name" value="TPM_phosphatase"/>
    <property type="match status" value="1"/>
</dbReference>
<feature type="compositionally biased region" description="Basic and acidic residues" evidence="2">
    <location>
        <begin position="593"/>
        <end position="616"/>
    </location>
</feature>
<evidence type="ECO:0000256" key="1">
    <source>
        <dbReference type="SAM" id="Coils"/>
    </source>
</evidence>
<evidence type="ECO:0000256" key="2">
    <source>
        <dbReference type="SAM" id="MobiDB-lite"/>
    </source>
</evidence>
<feature type="signal peptide" evidence="4">
    <location>
        <begin position="1"/>
        <end position="27"/>
    </location>
</feature>
<keyword evidence="3" id="KW-0472">Membrane</keyword>
<keyword evidence="3" id="KW-0812">Transmembrane</keyword>
<feature type="chain" id="PRO_5017275653" description="TPM domain-containing protein" evidence="4">
    <location>
        <begin position="28"/>
        <end position="660"/>
    </location>
</feature>
<keyword evidence="3" id="KW-1133">Transmembrane helix</keyword>
<sequence>MINSKSSYWKSALIGSAMALIPHGAMAANKPLPCPTDSPLVDKAWVIQELTKQKVENRLRAIDSQKHHQVVVVTVDNIQEYGYGSIEQMANAIWTECKIWYRGENTGVVVLYTKTPSLYRIETASTERYLIDAKDGRITAHSKSNWVCEKTDVDCRLNDITDWIDQVIRKKFPDEQSVQRLRDSTKSFDKQKADRTMSEFLNNLWIWAVVVVVFWGSVSWWIGLVRRNRRKALKRQIFELSIKFKTEKSKYPEWFNSYMYETERNLEGLENSSDNDLDLIIKWWYDKIEFDETINSITDSIDWFEVKYQEIIQKVKDKEKEIKKKIEELWKLQINLKNEWFRFWVIQTPKIKEWLNPDKAILMLEEISSELNQNISKLKSIPDFYKSIEWLDKRVQEELNLKQTEYERVKKEYESIFGNFKWINLLDTVQFINNFVTTYQTEYKNKDIEALKSTANEENKLFELLERVISSLKDEINFYNKIPSQIALRQKEIWWLTVKQEYREEAKKYSQKTGNKKYDNYELWANIILLQELLKTISENYSQKKNLWEINNSFKEFDEKYNEAKSYIWLGATLAIIIGKEIAEAQRKIEEERQRKEAEKKRKKEAEERREEEEKRNKRRSQRNDDDDNTISIGGWGWGGGWGFEAGWGWGFGWGGVTDD</sequence>
<evidence type="ECO:0000256" key="4">
    <source>
        <dbReference type="SAM" id="SignalP"/>
    </source>
</evidence>
<keyword evidence="1" id="KW-0175">Coiled coil</keyword>
<keyword evidence="4" id="KW-0732">Signal</keyword>
<feature type="transmembrane region" description="Helical" evidence="3">
    <location>
        <begin position="204"/>
        <end position="225"/>
    </location>
</feature>
<feature type="domain" description="TPM" evidence="5">
    <location>
        <begin position="41"/>
        <end position="138"/>
    </location>
</feature>
<dbReference type="Gene3D" id="3.10.310.50">
    <property type="match status" value="1"/>
</dbReference>
<accession>K2BXC5</accession>
<gene>
    <name evidence="6" type="ORF">ACD_49C00002G0001</name>
</gene>
<feature type="coiled-coil region" evidence="1">
    <location>
        <begin position="448"/>
        <end position="475"/>
    </location>
</feature>
<dbReference type="AlphaFoldDB" id="K2BXC5"/>